<evidence type="ECO:0000313" key="1">
    <source>
        <dbReference type="EMBL" id="TRX01608.1"/>
    </source>
</evidence>
<protein>
    <recommendedName>
        <fullName evidence="3">Cytochrome c</fullName>
    </recommendedName>
</protein>
<accession>A0ABY3CEH9</accession>
<reference evidence="1 2" key="1">
    <citation type="journal article" date="2019" name="Antonie Van Leeuwenhoek">
        <title>Description of 'Ca. Methylobacter oryzae' KRF1, a novel species from the environmentally important Methylobacter clade 2.</title>
        <authorList>
            <person name="Khatri K."/>
            <person name="Mohite J.A."/>
            <person name="Pandit P.S."/>
            <person name="Bahulikar R."/>
            <person name="Rahalkar M.C."/>
        </authorList>
    </citation>
    <scope>NUCLEOTIDE SEQUENCE [LARGE SCALE GENOMIC DNA]</scope>
    <source>
        <strain evidence="1 2">KRF1</strain>
    </source>
</reference>
<dbReference type="EMBL" id="RYFG02000019">
    <property type="protein sequence ID" value="TRX01608.1"/>
    <property type="molecule type" value="Genomic_DNA"/>
</dbReference>
<gene>
    <name evidence="1" type="ORF">EKO24_003520</name>
</gene>
<keyword evidence="2" id="KW-1185">Reference proteome</keyword>
<dbReference type="Gene3D" id="1.20.120.10">
    <property type="entry name" value="Cytochrome c/b562"/>
    <property type="match status" value="1"/>
</dbReference>
<proteinExistence type="predicted"/>
<dbReference type="SUPFAM" id="SSF47175">
    <property type="entry name" value="Cytochromes"/>
    <property type="match status" value="1"/>
</dbReference>
<dbReference type="InterPro" id="IPR010980">
    <property type="entry name" value="Cyt_c/b562"/>
</dbReference>
<dbReference type="RefSeq" id="WP_127030584.1">
    <property type="nucleotide sequence ID" value="NZ_RYFG02000019.1"/>
</dbReference>
<name>A0ABY3CEH9_9GAMM</name>
<sequence>MVEKPPHTDEEWAVAKQQAARLLSAAERLTEGGRRVAVKDSKFEIPGVKKSPEEIQQLIDAKPEIYFRYAQQLQAATEETLAAIDAKNATALLEIGGRIDDVCEQCHKTFWYPDQPESKQ</sequence>
<dbReference type="Proteomes" id="UP000733744">
    <property type="component" value="Unassembled WGS sequence"/>
</dbReference>
<organism evidence="1 2">
    <name type="scientific">Candidatus Methylobacter oryzae</name>
    <dbReference type="NCBI Taxonomy" id="2497749"/>
    <lineage>
        <taxon>Bacteria</taxon>
        <taxon>Pseudomonadati</taxon>
        <taxon>Pseudomonadota</taxon>
        <taxon>Gammaproteobacteria</taxon>
        <taxon>Methylococcales</taxon>
        <taxon>Methylococcaceae</taxon>
        <taxon>Methylobacter</taxon>
    </lineage>
</organism>
<evidence type="ECO:0000313" key="2">
    <source>
        <dbReference type="Proteomes" id="UP000733744"/>
    </source>
</evidence>
<comment type="caution">
    <text evidence="1">The sequence shown here is derived from an EMBL/GenBank/DDBJ whole genome shotgun (WGS) entry which is preliminary data.</text>
</comment>
<evidence type="ECO:0008006" key="3">
    <source>
        <dbReference type="Google" id="ProtNLM"/>
    </source>
</evidence>